<organism evidence="1 2">
    <name type="scientific">Hymenobacter nivis</name>
    <dbReference type="NCBI Taxonomy" id="1850093"/>
    <lineage>
        <taxon>Bacteria</taxon>
        <taxon>Pseudomonadati</taxon>
        <taxon>Bacteroidota</taxon>
        <taxon>Cytophagia</taxon>
        <taxon>Cytophagales</taxon>
        <taxon>Hymenobacteraceae</taxon>
        <taxon>Hymenobacter</taxon>
    </lineage>
</organism>
<proteinExistence type="predicted"/>
<dbReference type="OrthoDB" id="1242093at2"/>
<evidence type="ECO:0000313" key="1">
    <source>
        <dbReference type="EMBL" id="AWM32160.1"/>
    </source>
</evidence>
<dbReference type="AlphaFoldDB" id="A0A2Z3GTZ3"/>
<dbReference type="KEGG" id="hnv:DDQ68_04730"/>
<gene>
    <name evidence="1" type="ORF">DDQ68_04730</name>
</gene>
<reference evidence="2" key="1">
    <citation type="submission" date="2018-04" db="EMBL/GenBank/DDBJ databases">
        <title>Complete genome of Antarctic heterotrophic bacterium Hymenobacter nivis.</title>
        <authorList>
            <person name="Terashima M."/>
        </authorList>
    </citation>
    <scope>NUCLEOTIDE SEQUENCE [LARGE SCALE GENOMIC DNA]</scope>
    <source>
        <strain evidence="2">NBRC 111535</strain>
    </source>
</reference>
<keyword evidence="2" id="KW-1185">Reference proteome</keyword>
<name>A0A2Z3GTZ3_9BACT</name>
<accession>A0A2Z3GTZ3</accession>
<protein>
    <submittedName>
        <fullName evidence="1">Uncharacterized protein</fullName>
    </submittedName>
</protein>
<dbReference type="EMBL" id="CP029145">
    <property type="protein sequence ID" value="AWM32160.1"/>
    <property type="molecule type" value="Genomic_DNA"/>
</dbReference>
<evidence type="ECO:0000313" key="2">
    <source>
        <dbReference type="Proteomes" id="UP000245999"/>
    </source>
</evidence>
<dbReference type="Proteomes" id="UP000245999">
    <property type="component" value="Chromosome"/>
</dbReference>
<sequence>MAAGLSGLFISFYPVKQVQVNANYNMSQGDLVLTCHTKADFMDRDADAFATRGVAQTRLDAFKAQTDAVAQLPSDAQLDFEKQALTAASLAQRQAVESGMATVMSQVAIVHDARSPAYKAFGSAGLYNASEGDFYVNMGHLLDWATAHAADYQAQGLTPAQLQALATDNEQYLAALKAQRLAISDRSATTQTRQIALNALYDELTALCNIGQGLFKQSDVSKYDDYVVAPTVHSAAPVVPPAK</sequence>